<evidence type="ECO:0000313" key="3">
    <source>
        <dbReference type="Proteomes" id="UP000295146"/>
    </source>
</evidence>
<dbReference type="Gene3D" id="3.40.50.720">
    <property type="entry name" value="NAD(P)-binding Rossmann-like Domain"/>
    <property type="match status" value="1"/>
</dbReference>
<keyword evidence="3" id="KW-1185">Reference proteome</keyword>
<organism evidence="2 3">
    <name type="scientific">Kribbella pratensis</name>
    <dbReference type="NCBI Taxonomy" id="2512112"/>
    <lineage>
        <taxon>Bacteria</taxon>
        <taxon>Bacillati</taxon>
        <taxon>Actinomycetota</taxon>
        <taxon>Actinomycetes</taxon>
        <taxon>Propionibacteriales</taxon>
        <taxon>Kribbellaceae</taxon>
        <taxon>Kribbella</taxon>
    </lineage>
</organism>
<accession>A0A4R8C1Y6</accession>
<name>A0A4R8C1Y6_9ACTN</name>
<sequence>MPKDELFLITGATGKTGGGAARLLLEQGRRVRALVHRHDDRSDALQHAGAEIAVADLLDFDGIKTAVRGVSAAYFCYPIMPGLIDATTFFTQAALDAGVRSVVNMSQISAHPEAGSHAARDHWLSERLLDRADLMTTHLRPTFFAEWLKLWWELRNGEGYLRLPFGLGRHAPIAAADLSRVIAAILINPEPHDRAVYTLHGPADMNHHEIAAVIAATLGHPVHYEPLSVETFTKAMLDRGMPERRVQHFSQVALDYRDGVFSGTNDNVQRIGGSSPHDVTQFVRDNERDFRTSGPNFVPA</sequence>
<proteinExistence type="predicted"/>
<dbReference type="InterPro" id="IPR008030">
    <property type="entry name" value="NmrA-like"/>
</dbReference>
<dbReference type="SUPFAM" id="SSF51735">
    <property type="entry name" value="NAD(P)-binding Rossmann-fold domains"/>
    <property type="match status" value="1"/>
</dbReference>
<dbReference type="AlphaFoldDB" id="A0A4R8C1Y6"/>
<dbReference type="RefSeq" id="WP_134105034.1">
    <property type="nucleotide sequence ID" value="NZ_SODP01000002.1"/>
</dbReference>
<evidence type="ECO:0000259" key="1">
    <source>
        <dbReference type="Pfam" id="PF05368"/>
    </source>
</evidence>
<dbReference type="EMBL" id="SODP01000002">
    <property type="protein sequence ID" value="TDW69760.1"/>
    <property type="molecule type" value="Genomic_DNA"/>
</dbReference>
<dbReference type="InterPro" id="IPR036291">
    <property type="entry name" value="NAD(P)-bd_dom_sf"/>
</dbReference>
<reference evidence="2 3" key="1">
    <citation type="submission" date="2019-03" db="EMBL/GenBank/DDBJ databases">
        <title>Genomic Encyclopedia of Type Strains, Phase III (KMG-III): the genomes of soil and plant-associated and newly described type strains.</title>
        <authorList>
            <person name="Whitman W."/>
        </authorList>
    </citation>
    <scope>NUCLEOTIDE SEQUENCE [LARGE SCALE GENOMIC DNA]</scope>
    <source>
        <strain evidence="2 3">VKM Ac-2573</strain>
    </source>
</reference>
<feature type="domain" description="NmrA-like" evidence="1">
    <location>
        <begin position="5"/>
        <end position="250"/>
    </location>
</feature>
<dbReference type="Proteomes" id="UP000295146">
    <property type="component" value="Unassembled WGS sequence"/>
</dbReference>
<comment type="caution">
    <text evidence="2">The sequence shown here is derived from an EMBL/GenBank/DDBJ whole genome shotgun (WGS) entry which is preliminary data.</text>
</comment>
<evidence type="ECO:0000313" key="2">
    <source>
        <dbReference type="EMBL" id="TDW69760.1"/>
    </source>
</evidence>
<dbReference type="PANTHER" id="PTHR43162:SF1">
    <property type="entry name" value="PRESTALK A DIFFERENTIATION PROTEIN A"/>
    <property type="match status" value="1"/>
</dbReference>
<dbReference type="PANTHER" id="PTHR43162">
    <property type="match status" value="1"/>
</dbReference>
<dbReference type="Pfam" id="PF05368">
    <property type="entry name" value="NmrA"/>
    <property type="match status" value="1"/>
</dbReference>
<gene>
    <name evidence="2" type="ORF">EV653_3788</name>
</gene>
<protein>
    <submittedName>
        <fullName evidence="2">Uncharacterized protein YbjT (DUF2867 family)</fullName>
    </submittedName>
</protein>
<dbReference type="OrthoDB" id="285016at2"/>
<dbReference type="InterPro" id="IPR051604">
    <property type="entry name" value="Ergot_Alk_Oxidoreductase"/>
</dbReference>
<dbReference type="Gene3D" id="3.90.25.10">
    <property type="entry name" value="UDP-galactose 4-epimerase, domain 1"/>
    <property type="match status" value="1"/>
</dbReference>